<dbReference type="Gene3D" id="3.30.760.10">
    <property type="entry name" value="RNA Cap, Translation Initiation Factor Eif4e"/>
    <property type="match status" value="1"/>
</dbReference>
<sequence>MEDMRSPLFFNDSWNLYFHDPDNSNWDIHSYILIATITTMEEWIQVYQQVKEFWNKGMFFFMREHIQPIWEDEQNRQGGCLSFKLWKNEVPIHWFELASKALGESLLKTVDDWTTICGVSISPKRNYCIARIWISDQMHGDIDLYDLTIPNYSKLMFKSHVDNIEYDQQLN</sequence>
<dbReference type="InterPro" id="IPR023398">
    <property type="entry name" value="TIF_eIF4e-like"/>
</dbReference>
<evidence type="ECO:0000313" key="1">
    <source>
        <dbReference type="EMBL" id="QHT07039.1"/>
    </source>
</evidence>
<reference evidence="1" key="1">
    <citation type="journal article" date="2020" name="Nature">
        <title>Giant virus diversity and host interactions through global metagenomics.</title>
        <authorList>
            <person name="Schulz F."/>
            <person name="Roux S."/>
            <person name="Paez-Espino D."/>
            <person name="Jungbluth S."/>
            <person name="Walsh D.A."/>
            <person name="Denef V.J."/>
            <person name="McMahon K.D."/>
            <person name="Konstantinidis K.T."/>
            <person name="Eloe-Fadrosh E.A."/>
            <person name="Kyrpides N.C."/>
            <person name="Woyke T."/>
        </authorList>
    </citation>
    <scope>NUCLEOTIDE SEQUENCE</scope>
    <source>
        <strain evidence="1">GVMAG-M-3300021962-46</strain>
    </source>
</reference>
<dbReference type="Pfam" id="PF01652">
    <property type="entry name" value="IF4E"/>
    <property type="match status" value="1"/>
</dbReference>
<proteinExistence type="predicted"/>
<dbReference type="GO" id="GO:0000340">
    <property type="term" value="F:RNA 7-methylguanosine cap binding"/>
    <property type="evidence" value="ECO:0007669"/>
    <property type="project" value="TreeGrafter"/>
</dbReference>
<dbReference type="GO" id="GO:0016281">
    <property type="term" value="C:eukaryotic translation initiation factor 4F complex"/>
    <property type="evidence" value="ECO:0007669"/>
    <property type="project" value="TreeGrafter"/>
</dbReference>
<dbReference type="EMBL" id="MN739479">
    <property type="protein sequence ID" value="QHT07039.1"/>
    <property type="molecule type" value="Genomic_DNA"/>
</dbReference>
<dbReference type="AlphaFoldDB" id="A0A6C0CTM4"/>
<protein>
    <recommendedName>
        <fullName evidence="2">Eukaryotic translation initiation factor 4E</fullName>
    </recommendedName>
</protein>
<organism evidence="1">
    <name type="scientific">viral metagenome</name>
    <dbReference type="NCBI Taxonomy" id="1070528"/>
    <lineage>
        <taxon>unclassified sequences</taxon>
        <taxon>metagenomes</taxon>
        <taxon>organismal metagenomes</taxon>
    </lineage>
</organism>
<accession>A0A6C0CTM4</accession>
<dbReference type="PANTHER" id="PTHR11960">
    <property type="entry name" value="EUKARYOTIC TRANSLATION INITIATION FACTOR 4E RELATED"/>
    <property type="match status" value="1"/>
</dbReference>
<dbReference type="GO" id="GO:0003743">
    <property type="term" value="F:translation initiation factor activity"/>
    <property type="evidence" value="ECO:0007669"/>
    <property type="project" value="InterPro"/>
</dbReference>
<name>A0A6C0CTM4_9ZZZZ</name>
<evidence type="ECO:0008006" key="2">
    <source>
        <dbReference type="Google" id="ProtNLM"/>
    </source>
</evidence>
<dbReference type="SUPFAM" id="SSF55418">
    <property type="entry name" value="eIF4e-like"/>
    <property type="match status" value="1"/>
</dbReference>
<dbReference type="InterPro" id="IPR001040">
    <property type="entry name" value="TIF_eIF_4E"/>
</dbReference>